<evidence type="ECO:0000256" key="1">
    <source>
        <dbReference type="ARBA" id="ARBA00004651"/>
    </source>
</evidence>
<comment type="caution">
    <text evidence="9">The sequence shown here is derived from an EMBL/GenBank/DDBJ whole genome shotgun (WGS) entry which is preliminary data.</text>
</comment>
<dbReference type="InterPro" id="IPR018461">
    <property type="entry name" value="Na/H_Antiport_NhaC-like_C"/>
</dbReference>
<evidence type="ECO:0000256" key="2">
    <source>
        <dbReference type="ARBA" id="ARBA00022475"/>
    </source>
</evidence>
<feature type="transmembrane region" description="Helical" evidence="6">
    <location>
        <begin position="420"/>
        <end position="437"/>
    </location>
</feature>
<keyword evidence="4 6" id="KW-1133">Transmembrane helix</keyword>
<protein>
    <submittedName>
        <fullName evidence="9">Putative transporter protein</fullName>
    </submittedName>
</protein>
<evidence type="ECO:0000259" key="7">
    <source>
        <dbReference type="Pfam" id="PF03553"/>
    </source>
</evidence>
<keyword evidence="5 6" id="KW-0472">Membrane</keyword>
<dbReference type="eggNOG" id="COG2056">
    <property type="taxonomic scope" value="Bacteria"/>
</dbReference>
<evidence type="ECO:0000256" key="3">
    <source>
        <dbReference type="ARBA" id="ARBA00022692"/>
    </source>
</evidence>
<feature type="transmembrane region" description="Helical" evidence="6">
    <location>
        <begin position="6"/>
        <end position="39"/>
    </location>
</feature>
<feature type="transmembrane region" description="Helical" evidence="6">
    <location>
        <begin position="287"/>
        <end position="308"/>
    </location>
</feature>
<feature type="transmembrane region" description="Helical" evidence="6">
    <location>
        <begin position="257"/>
        <end position="275"/>
    </location>
</feature>
<proteinExistence type="predicted"/>
<evidence type="ECO:0000313" key="10">
    <source>
        <dbReference type="Proteomes" id="UP000009885"/>
    </source>
</evidence>
<evidence type="ECO:0000256" key="5">
    <source>
        <dbReference type="ARBA" id="ARBA00023136"/>
    </source>
</evidence>
<keyword evidence="3 6" id="KW-0812">Transmembrane</keyword>
<dbReference type="STRING" id="1229783.C273_06238"/>
<sequence>MINAVVIAVILMIVLCLLRINVVISLFISALVGGMISGLKINKVIEVFSKNIVDGAEVALSYALLGGFAALISYSGITDYLVLKVIQSIKAKDNKASRIKVKVSIIIALLALSVMSQNVIPVHIAFIPIVVPPLLSLFNELQIDRRLIAMIIGFGLCFPYVLLPFGFGHIFHEIITKAFHKANHDMNITMVWKAMLIPSLGYIAGLIMAFFVFRKKRTYHQNDDKLDTTNISLKPKVIVTTVVAILATFITQMLTDSMIFGALAGVLIFFISGVYKWKDLDDEFIKGIQLMAYIGVVILTANGFAGVMNETGDIDDLVKALTTLSSGNKLFSVVLMYVIGLIVTLGIGSSFATIPIIAALFIPFGESIGLSTMALIALIGTASALGDSGSPASDSTLGPTAGLNMDGQHDHIRDTCIPNFVFYNIPLIIFGTIAAMVL</sequence>
<feature type="transmembrane region" description="Helical" evidence="6">
    <location>
        <begin position="191"/>
        <end position="213"/>
    </location>
</feature>
<feature type="transmembrane region" description="Helical" evidence="6">
    <location>
        <begin position="147"/>
        <end position="171"/>
    </location>
</feature>
<evidence type="ECO:0000259" key="8">
    <source>
        <dbReference type="Pfam" id="PF13726"/>
    </source>
</evidence>
<dbReference type="PATRIC" id="fig|1229783.3.peg.1262"/>
<dbReference type="Pfam" id="PF13726">
    <property type="entry name" value="Na_H_antiport_2"/>
    <property type="match status" value="1"/>
</dbReference>
<dbReference type="Pfam" id="PF03553">
    <property type="entry name" value="Na_H_antiporter"/>
    <property type="match status" value="1"/>
</dbReference>
<dbReference type="AlphaFoldDB" id="K9APT8"/>
<feature type="transmembrane region" description="Helical" evidence="6">
    <location>
        <begin position="233"/>
        <end position="251"/>
    </location>
</feature>
<feature type="domain" description="Putative Na+/H+ antiporter N-terminal" evidence="8">
    <location>
        <begin position="3"/>
        <end position="88"/>
    </location>
</feature>
<name>K9APT8_9STAP</name>
<gene>
    <name evidence="9" type="ORF">C273_06238</name>
</gene>
<comment type="subcellular location">
    <subcellularLocation>
        <location evidence="1">Cell membrane</location>
        <topology evidence="1">Multi-pass membrane protein</topology>
    </subcellularLocation>
</comment>
<dbReference type="GO" id="GO:0005886">
    <property type="term" value="C:plasma membrane"/>
    <property type="evidence" value="ECO:0007669"/>
    <property type="project" value="UniProtKB-SubCell"/>
</dbReference>
<dbReference type="OrthoDB" id="9772446at2"/>
<dbReference type="PANTHER" id="PTHR37821">
    <property type="entry name" value="AMINO ACID TRANSPORTER YUIF-RELATED"/>
    <property type="match status" value="1"/>
</dbReference>
<organism evidence="9 10">
    <name type="scientific">Staphylococcus massiliensis S46</name>
    <dbReference type="NCBI Taxonomy" id="1229783"/>
    <lineage>
        <taxon>Bacteria</taxon>
        <taxon>Bacillati</taxon>
        <taxon>Bacillota</taxon>
        <taxon>Bacilli</taxon>
        <taxon>Bacillales</taxon>
        <taxon>Staphylococcaceae</taxon>
        <taxon>Staphylococcus</taxon>
    </lineage>
</organism>
<dbReference type="EMBL" id="AMSQ01000008">
    <property type="protein sequence ID" value="EKU48036.1"/>
    <property type="molecule type" value="Genomic_DNA"/>
</dbReference>
<feature type="domain" description="Na+/H+ antiporter NhaC-like C-terminal" evidence="7">
    <location>
        <begin position="152"/>
        <end position="431"/>
    </location>
</feature>
<evidence type="ECO:0000256" key="6">
    <source>
        <dbReference type="SAM" id="Phobius"/>
    </source>
</evidence>
<reference evidence="9 10" key="1">
    <citation type="journal article" date="2013" name="Genome Announc.">
        <title>Genome Sequence of Staphylococcus massiliensis Strain S46, Isolated from the Surface of Healthy Human Skin.</title>
        <authorList>
            <person name="Srivastav R."/>
            <person name="Singh A."/>
            <person name="Jangir P.K."/>
            <person name="Kumari C."/>
            <person name="Muduli S."/>
            <person name="Sharma R."/>
        </authorList>
    </citation>
    <scope>NUCLEOTIDE SEQUENCE [LARGE SCALE GENOMIC DNA]</scope>
    <source>
        <strain evidence="9 10">S46</strain>
    </source>
</reference>
<evidence type="ECO:0000313" key="9">
    <source>
        <dbReference type="EMBL" id="EKU48036.1"/>
    </source>
</evidence>
<feature type="transmembrane region" description="Helical" evidence="6">
    <location>
        <begin position="334"/>
        <end position="361"/>
    </location>
</feature>
<dbReference type="RefSeq" id="WP_009383449.1">
    <property type="nucleotide sequence ID" value="NZ_AMSQ01000008.1"/>
</dbReference>
<keyword evidence="2" id="KW-1003">Cell membrane</keyword>
<dbReference type="InterPro" id="IPR052576">
    <property type="entry name" value="AA_Transporter-Related"/>
</dbReference>
<keyword evidence="10" id="KW-1185">Reference proteome</keyword>
<dbReference type="Proteomes" id="UP000009885">
    <property type="component" value="Unassembled WGS sequence"/>
</dbReference>
<feature type="transmembrane region" description="Helical" evidence="6">
    <location>
        <begin position="103"/>
        <end position="135"/>
    </location>
</feature>
<feature type="transmembrane region" description="Helical" evidence="6">
    <location>
        <begin position="60"/>
        <end position="83"/>
    </location>
</feature>
<evidence type="ECO:0000256" key="4">
    <source>
        <dbReference type="ARBA" id="ARBA00022989"/>
    </source>
</evidence>
<dbReference type="PANTHER" id="PTHR37821:SF1">
    <property type="entry name" value="AMINO ACID TRANSPORTER YUIF-RELATED"/>
    <property type="match status" value="1"/>
</dbReference>
<dbReference type="InterPro" id="IPR032813">
    <property type="entry name" value="Na_H_antiport_N"/>
</dbReference>
<accession>K9APT8</accession>